<reference evidence="2" key="1">
    <citation type="submission" date="2025-08" db="UniProtKB">
        <authorList>
            <consortium name="Ensembl"/>
        </authorList>
    </citation>
    <scope>IDENTIFICATION</scope>
</reference>
<dbReference type="Proteomes" id="UP000472261">
    <property type="component" value="Unplaced"/>
</dbReference>
<evidence type="ECO:0000256" key="1">
    <source>
        <dbReference type="SAM" id="MobiDB-lite"/>
    </source>
</evidence>
<reference evidence="2" key="2">
    <citation type="submission" date="2025-09" db="UniProtKB">
        <authorList>
            <consortium name="Ensembl"/>
        </authorList>
    </citation>
    <scope>IDENTIFICATION</scope>
</reference>
<name>A0A669QGT7_PHACC</name>
<sequence length="83" mass="8880">EVSTLTSDPPPGIKLFPNEEDVTDVQVTIEGPGEIFPDQNLPPQRRTQRGDLRQRPQEGLERRAGAQTRPAGQGGGVGVGPPL</sequence>
<accession>A0A669QGT7</accession>
<feature type="compositionally biased region" description="Basic and acidic residues" evidence="1">
    <location>
        <begin position="48"/>
        <end position="64"/>
    </location>
</feature>
<dbReference type="AlphaFoldDB" id="A0A669QGT7"/>
<keyword evidence="3" id="KW-1185">Reference proteome</keyword>
<feature type="region of interest" description="Disordered" evidence="1">
    <location>
        <begin position="1"/>
        <end position="83"/>
    </location>
</feature>
<dbReference type="OMA" id="LPPHIIC"/>
<proteinExistence type="predicted"/>
<dbReference type="Ensembl" id="ENSPCLT00000027393.1">
    <property type="protein sequence ID" value="ENSPCLP00000020087.1"/>
    <property type="gene ID" value="ENSPCLG00000017288.1"/>
</dbReference>
<protein>
    <submittedName>
        <fullName evidence="2">Uncharacterized protein</fullName>
    </submittedName>
</protein>
<feature type="compositionally biased region" description="Gly residues" evidence="1">
    <location>
        <begin position="72"/>
        <end position="83"/>
    </location>
</feature>
<evidence type="ECO:0000313" key="2">
    <source>
        <dbReference type="Ensembl" id="ENSPCLP00000020087.1"/>
    </source>
</evidence>
<evidence type="ECO:0000313" key="3">
    <source>
        <dbReference type="Proteomes" id="UP000472261"/>
    </source>
</evidence>
<organism evidence="2 3">
    <name type="scientific">Phasianus colchicus</name>
    <name type="common">Common pheasant</name>
    <dbReference type="NCBI Taxonomy" id="9054"/>
    <lineage>
        <taxon>Eukaryota</taxon>
        <taxon>Metazoa</taxon>
        <taxon>Chordata</taxon>
        <taxon>Craniata</taxon>
        <taxon>Vertebrata</taxon>
        <taxon>Euteleostomi</taxon>
        <taxon>Archelosauria</taxon>
        <taxon>Archosauria</taxon>
        <taxon>Dinosauria</taxon>
        <taxon>Saurischia</taxon>
        <taxon>Theropoda</taxon>
        <taxon>Coelurosauria</taxon>
        <taxon>Aves</taxon>
        <taxon>Neognathae</taxon>
        <taxon>Galloanserae</taxon>
        <taxon>Galliformes</taxon>
        <taxon>Phasianidae</taxon>
        <taxon>Phasianinae</taxon>
        <taxon>Phasianus</taxon>
    </lineage>
</organism>